<sequence>MDPKGVRRSGNFAKRNSTSTKLSRKIGWLNNHAGLQEEIRFADVKELLAQVGDEEAFMILQNLEKKARDIQKPTNYIISSARNSLGGNRGRGNRTRPRFWPSAALHRRGG</sequence>
<feature type="region of interest" description="Disordered" evidence="1">
    <location>
        <begin position="1"/>
        <end position="21"/>
    </location>
</feature>
<evidence type="ECO:0000256" key="1">
    <source>
        <dbReference type="SAM" id="MobiDB-lite"/>
    </source>
</evidence>
<comment type="caution">
    <text evidence="2">The sequence shown here is derived from an EMBL/GenBank/DDBJ whole genome shotgun (WGS) entry which is preliminary data.</text>
</comment>
<accession>A0AA36HLG5</accession>
<feature type="region of interest" description="Disordered" evidence="1">
    <location>
        <begin position="80"/>
        <end position="110"/>
    </location>
</feature>
<dbReference type="Proteomes" id="UP001178507">
    <property type="component" value="Unassembled WGS sequence"/>
</dbReference>
<protein>
    <submittedName>
        <fullName evidence="2">Uncharacterized protein</fullName>
    </submittedName>
</protein>
<organism evidence="2 3">
    <name type="scientific">Effrenium voratum</name>
    <dbReference type="NCBI Taxonomy" id="2562239"/>
    <lineage>
        <taxon>Eukaryota</taxon>
        <taxon>Sar</taxon>
        <taxon>Alveolata</taxon>
        <taxon>Dinophyceae</taxon>
        <taxon>Suessiales</taxon>
        <taxon>Symbiodiniaceae</taxon>
        <taxon>Effrenium</taxon>
    </lineage>
</organism>
<reference evidence="2" key="1">
    <citation type="submission" date="2023-08" db="EMBL/GenBank/DDBJ databases">
        <authorList>
            <person name="Chen Y."/>
            <person name="Shah S."/>
            <person name="Dougan E. K."/>
            <person name="Thang M."/>
            <person name="Chan C."/>
        </authorList>
    </citation>
    <scope>NUCLEOTIDE SEQUENCE</scope>
</reference>
<evidence type="ECO:0000313" key="3">
    <source>
        <dbReference type="Proteomes" id="UP001178507"/>
    </source>
</evidence>
<name>A0AA36HLG5_9DINO</name>
<proteinExistence type="predicted"/>
<dbReference type="AlphaFoldDB" id="A0AA36HLG5"/>
<dbReference type="EMBL" id="CAUJNA010000033">
    <property type="protein sequence ID" value="CAJ1370702.1"/>
    <property type="molecule type" value="Genomic_DNA"/>
</dbReference>
<keyword evidence="3" id="KW-1185">Reference proteome</keyword>
<evidence type="ECO:0000313" key="2">
    <source>
        <dbReference type="EMBL" id="CAJ1370702.1"/>
    </source>
</evidence>
<gene>
    <name evidence="2" type="ORF">EVOR1521_LOCUS1208</name>
</gene>